<protein>
    <submittedName>
        <fullName evidence="1">Uncharacterized protein</fullName>
    </submittedName>
</protein>
<reference evidence="1" key="1">
    <citation type="submission" date="2023-03" db="EMBL/GenBank/DDBJ databases">
        <title>Andean soil-derived lignocellulolytic bacterial consortium as a source of novel taxa and putative plastic-active enzymes.</title>
        <authorList>
            <person name="Diaz-Garcia L."/>
            <person name="Chuvochina M."/>
            <person name="Feuerriegel G."/>
            <person name="Bunk B."/>
            <person name="Sproer C."/>
            <person name="Streit W.R."/>
            <person name="Rodriguez L.M."/>
            <person name="Overmann J."/>
            <person name="Jimenez D.J."/>
        </authorList>
    </citation>
    <scope>NUCLEOTIDE SEQUENCE</scope>
    <source>
        <strain evidence="1">MAG 4196</strain>
    </source>
</reference>
<proteinExistence type="predicted"/>
<name>A0AAJ5VTI9_9HYPH</name>
<accession>A0AAJ5VTI9</accession>
<organism evidence="1 2">
    <name type="scientific">Candidatus Devosia phytovorans</name>
    <dbReference type="NCBI Taxonomy" id="3121372"/>
    <lineage>
        <taxon>Bacteria</taxon>
        <taxon>Pseudomonadati</taxon>
        <taxon>Pseudomonadota</taxon>
        <taxon>Alphaproteobacteria</taxon>
        <taxon>Hyphomicrobiales</taxon>
        <taxon>Devosiaceae</taxon>
        <taxon>Devosia</taxon>
    </lineage>
</organism>
<dbReference type="EMBL" id="CP119312">
    <property type="protein sequence ID" value="WEK03901.1"/>
    <property type="molecule type" value="Genomic_DNA"/>
</dbReference>
<evidence type="ECO:0000313" key="2">
    <source>
        <dbReference type="Proteomes" id="UP001217476"/>
    </source>
</evidence>
<dbReference type="Proteomes" id="UP001217476">
    <property type="component" value="Chromosome"/>
</dbReference>
<sequence>MHVNENFDDAKGEARQSFRDFLAGVHGIKDCVTEIGGLGFEVSREEISRARYEGRAAVVHFEARPVSLPY</sequence>
<dbReference type="AlphaFoldDB" id="A0AAJ5VTI9"/>
<gene>
    <name evidence="1" type="ORF">P0Y65_17160</name>
</gene>
<evidence type="ECO:0000313" key="1">
    <source>
        <dbReference type="EMBL" id="WEK03901.1"/>
    </source>
</evidence>